<protein>
    <recommendedName>
        <fullName evidence="15">Dbl homology domain-containing protein</fullName>
    </recommendedName>
</protein>
<reference evidence="14" key="1">
    <citation type="journal article" date="2018" name="Nat. Microbiol.">
        <title>Leveraging single-cell genomics to expand the fungal tree of life.</title>
        <authorList>
            <person name="Ahrendt S.R."/>
            <person name="Quandt C.A."/>
            <person name="Ciobanu D."/>
            <person name="Clum A."/>
            <person name="Salamov A."/>
            <person name="Andreopoulos B."/>
            <person name="Cheng J.F."/>
            <person name="Woyke T."/>
            <person name="Pelin A."/>
            <person name="Henrissat B."/>
            <person name="Reynolds N.K."/>
            <person name="Benny G.L."/>
            <person name="Smith M.E."/>
            <person name="James T.Y."/>
            <person name="Grigoriev I.V."/>
        </authorList>
    </citation>
    <scope>NUCLEOTIDE SEQUENCE [LARGE SCALE GENOMIC DNA]</scope>
</reference>
<dbReference type="SUPFAM" id="SSF48065">
    <property type="entry name" value="DBL homology domain (DH-domain)"/>
    <property type="match status" value="1"/>
</dbReference>
<dbReference type="Gene3D" id="1.20.900.10">
    <property type="entry name" value="Dbl homology (DH) domain"/>
    <property type="match status" value="1"/>
</dbReference>
<keyword evidence="3" id="KW-0344">Guanine-nucleotide releasing factor</keyword>
<dbReference type="InterPro" id="IPR051092">
    <property type="entry name" value="FYVE_RhoGEF_PH"/>
</dbReference>
<feature type="region of interest" description="Disordered" evidence="9">
    <location>
        <begin position="700"/>
        <end position="744"/>
    </location>
</feature>
<keyword evidence="5 8" id="KW-0863">Zinc-finger</keyword>
<proteinExistence type="predicted"/>
<dbReference type="OrthoDB" id="660555at2759"/>
<feature type="compositionally biased region" description="Pro residues" evidence="9">
    <location>
        <begin position="29"/>
        <end position="38"/>
    </location>
</feature>
<dbReference type="Pfam" id="PF01363">
    <property type="entry name" value="FYVE"/>
    <property type="match status" value="1"/>
</dbReference>
<dbReference type="InterPro" id="IPR001849">
    <property type="entry name" value="PH_domain"/>
</dbReference>
<accession>A0A4P9WLC0</accession>
<evidence type="ECO:0000256" key="3">
    <source>
        <dbReference type="ARBA" id="ARBA00022658"/>
    </source>
</evidence>
<feature type="domain" description="PH" evidence="10">
    <location>
        <begin position="478"/>
        <end position="575"/>
    </location>
</feature>
<dbReference type="InterPro" id="IPR000306">
    <property type="entry name" value="Znf_FYVE"/>
</dbReference>
<feature type="domain" description="FYVE-type" evidence="12">
    <location>
        <begin position="612"/>
        <end position="691"/>
    </location>
</feature>
<dbReference type="SUPFAM" id="SSF57903">
    <property type="entry name" value="FYVE/PHD zinc finger"/>
    <property type="match status" value="2"/>
</dbReference>
<evidence type="ECO:0000256" key="8">
    <source>
        <dbReference type="PROSITE-ProRule" id="PRU00091"/>
    </source>
</evidence>
<evidence type="ECO:0000259" key="11">
    <source>
        <dbReference type="PROSITE" id="PS50010"/>
    </source>
</evidence>
<keyword evidence="2" id="KW-0963">Cytoplasm</keyword>
<dbReference type="PROSITE" id="PS50178">
    <property type="entry name" value="ZF_FYVE"/>
    <property type="match status" value="1"/>
</dbReference>
<dbReference type="EMBL" id="KZ994155">
    <property type="protein sequence ID" value="RKO93664.1"/>
    <property type="molecule type" value="Genomic_DNA"/>
</dbReference>
<dbReference type="Pfam" id="PF00621">
    <property type="entry name" value="RhoGEF"/>
    <property type="match status" value="1"/>
</dbReference>
<dbReference type="AlphaFoldDB" id="A0A4P9WLC0"/>
<evidence type="ECO:0000256" key="7">
    <source>
        <dbReference type="ARBA" id="ARBA00023212"/>
    </source>
</evidence>
<sequence length="823" mass="90397">MPSPRRAVSSPPSSRRAKTASPSRDPSKSSPPPPPLPSRPAATSSYPAVKLARPVSFSPSATTPDTDPASLSLFPAYSPPSSTPFAIIHPQAAVNPSAPEDHRKSTHSVLSAASSTVASLSTPASNRSSVSSVDIVFERHPDTKLLYKRESTRFGVRSVEDLGNEEAVYPLDGEDAVPEKEDAIAGSDPAPVPGPAVVLKRESTRVDVRSVEDLGSERALYDLDGEDAIPEKEDAIAGSYPALVPDPAIVSASKAKRRENVANEILESEERYFESIRFMKKRFLNPLLEAAGTSAEILPRKIVGLIFSDLKAIVKTNKYLKKQLVARIRDPKWNAKVGCLGDIFMTLAPFLQIYSSYVKNFNVALSVVTEQTAKVPAFANFLKTLAADPDCNGLSFASFLIMPVQRIPRYKMLLEDLLKNTDADHPDRIKLEKSLTLISEVAVYVNETIRHQEKFAELVVISRALTGFNENLMIPGRSLVRQGKVQKICRRNHQSRHLVLLSDMLIYASAGGILDDQLIFHRKLDLELCKIVDIPDTDNLKNIFQIFSPEKSFAVYVDTPHDKADWVAALDSTIKQLVEKRRNLLAVDVNQQYAKQKKEQMTVYSAPVWVPDKEVTRCNVCAQEFGLIIRRHHCRACGEVVCHACSSRPHSFEPRANPAPHALASQQFFLIPGLSEDRAARACDPCYTKISAERKLSVVEADDDDDDTPTSARRRRPLSVGGSGWAGTIRRGIGGDAPRKSVDGPAKGCSLCGEAFTLMRWKYCCTKCNRLTCADCAPKKAQHELCDPCLKGIPPEEVIIDPNGKGWSYVAKLPEKDAGPSES</sequence>
<evidence type="ECO:0000313" key="14">
    <source>
        <dbReference type="Proteomes" id="UP000269721"/>
    </source>
</evidence>
<evidence type="ECO:0000259" key="12">
    <source>
        <dbReference type="PROSITE" id="PS50178"/>
    </source>
</evidence>
<evidence type="ECO:0000256" key="2">
    <source>
        <dbReference type="ARBA" id="ARBA00022490"/>
    </source>
</evidence>
<dbReference type="SMART" id="SM00233">
    <property type="entry name" value="PH"/>
    <property type="match status" value="1"/>
</dbReference>
<keyword evidence="7" id="KW-0206">Cytoskeleton</keyword>
<feature type="region of interest" description="Disordered" evidence="9">
    <location>
        <begin position="56"/>
        <end position="75"/>
    </location>
</feature>
<evidence type="ECO:0000256" key="6">
    <source>
        <dbReference type="ARBA" id="ARBA00022833"/>
    </source>
</evidence>
<feature type="region of interest" description="Disordered" evidence="9">
    <location>
        <begin position="1"/>
        <end position="47"/>
    </location>
</feature>
<dbReference type="SUPFAM" id="SSF50729">
    <property type="entry name" value="PH domain-like"/>
    <property type="match status" value="1"/>
</dbReference>
<dbReference type="GO" id="GO:0005737">
    <property type="term" value="C:cytoplasm"/>
    <property type="evidence" value="ECO:0007669"/>
    <property type="project" value="TreeGrafter"/>
</dbReference>
<dbReference type="GO" id="GO:0005085">
    <property type="term" value="F:guanyl-nucleotide exchange factor activity"/>
    <property type="evidence" value="ECO:0007669"/>
    <property type="project" value="UniProtKB-KW"/>
</dbReference>
<organism evidence="13 14">
    <name type="scientific">Blyttiomyces helicus</name>
    <dbReference type="NCBI Taxonomy" id="388810"/>
    <lineage>
        <taxon>Eukaryota</taxon>
        <taxon>Fungi</taxon>
        <taxon>Fungi incertae sedis</taxon>
        <taxon>Chytridiomycota</taxon>
        <taxon>Chytridiomycota incertae sedis</taxon>
        <taxon>Chytridiomycetes</taxon>
        <taxon>Chytridiomycetes incertae sedis</taxon>
        <taxon>Blyttiomyces</taxon>
    </lineage>
</organism>
<evidence type="ECO:0008006" key="15">
    <source>
        <dbReference type="Google" id="ProtNLM"/>
    </source>
</evidence>
<keyword evidence="6" id="KW-0862">Zinc</keyword>
<comment type="subcellular location">
    <subcellularLocation>
        <location evidence="1">Cytoplasm</location>
        <location evidence="1">Cytoskeleton</location>
    </subcellularLocation>
</comment>
<keyword evidence="14" id="KW-1185">Reference proteome</keyword>
<name>A0A4P9WLC0_9FUNG</name>
<dbReference type="InterPro" id="IPR013083">
    <property type="entry name" value="Znf_RING/FYVE/PHD"/>
</dbReference>
<dbReference type="PANTHER" id="PTHR12673:SF159">
    <property type="entry name" value="LD03170P"/>
    <property type="match status" value="1"/>
</dbReference>
<dbReference type="Proteomes" id="UP000269721">
    <property type="component" value="Unassembled WGS sequence"/>
</dbReference>
<feature type="compositionally biased region" description="Low complexity" evidence="9">
    <location>
        <begin position="1"/>
        <end position="24"/>
    </location>
</feature>
<dbReference type="PROSITE" id="PS50003">
    <property type="entry name" value="PH_DOMAIN"/>
    <property type="match status" value="1"/>
</dbReference>
<dbReference type="PANTHER" id="PTHR12673">
    <property type="entry name" value="FACIOGENITAL DYSPLASIA PROTEIN"/>
    <property type="match status" value="1"/>
</dbReference>
<dbReference type="SMART" id="SM00325">
    <property type="entry name" value="RhoGEF"/>
    <property type="match status" value="1"/>
</dbReference>
<dbReference type="InterPro" id="IPR035899">
    <property type="entry name" value="DBL_dom_sf"/>
</dbReference>
<dbReference type="InterPro" id="IPR000219">
    <property type="entry name" value="DH_dom"/>
</dbReference>
<feature type="domain" description="DH" evidence="11">
    <location>
        <begin position="257"/>
        <end position="448"/>
    </location>
</feature>
<dbReference type="InterPro" id="IPR011011">
    <property type="entry name" value="Znf_FYVE_PHD"/>
</dbReference>
<dbReference type="Gene3D" id="3.30.40.10">
    <property type="entry name" value="Zinc/RING finger domain, C3HC4 (zinc finger)"/>
    <property type="match status" value="2"/>
</dbReference>
<dbReference type="CDD" id="cd00160">
    <property type="entry name" value="RhoGEF"/>
    <property type="match status" value="1"/>
</dbReference>
<dbReference type="PROSITE" id="PS50010">
    <property type="entry name" value="DH_2"/>
    <property type="match status" value="1"/>
</dbReference>
<evidence type="ECO:0000256" key="4">
    <source>
        <dbReference type="ARBA" id="ARBA00022723"/>
    </source>
</evidence>
<dbReference type="SMART" id="SM00064">
    <property type="entry name" value="FYVE"/>
    <property type="match status" value="1"/>
</dbReference>
<evidence type="ECO:0000256" key="5">
    <source>
        <dbReference type="ARBA" id="ARBA00022771"/>
    </source>
</evidence>
<dbReference type="Pfam" id="PF00169">
    <property type="entry name" value="PH"/>
    <property type="match status" value="1"/>
</dbReference>
<dbReference type="InterPro" id="IPR017455">
    <property type="entry name" value="Znf_FYVE-rel"/>
</dbReference>
<evidence type="ECO:0000259" key="10">
    <source>
        <dbReference type="PROSITE" id="PS50003"/>
    </source>
</evidence>
<dbReference type="InterPro" id="IPR011993">
    <property type="entry name" value="PH-like_dom_sf"/>
</dbReference>
<dbReference type="CDD" id="cd00065">
    <property type="entry name" value="FYVE_like_SF"/>
    <property type="match status" value="1"/>
</dbReference>
<evidence type="ECO:0000313" key="13">
    <source>
        <dbReference type="EMBL" id="RKO93664.1"/>
    </source>
</evidence>
<dbReference type="GO" id="GO:0005856">
    <property type="term" value="C:cytoskeleton"/>
    <property type="evidence" value="ECO:0007669"/>
    <property type="project" value="UniProtKB-SubCell"/>
</dbReference>
<dbReference type="GO" id="GO:0008270">
    <property type="term" value="F:zinc ion binding"/>
    <property type="evidence" value="ECO:0007669"/>
    <property type="project" value="UniProtKB-KW"/>
</dbReference>
<evidence type="ECO:0000256" key="9">
    <source>
        <dbReference type="SAM" id="MobiDB-lite"/>
    </source>
</evidence>
<dbReference type="Gene3D" id="2.30.29.30">
    <property type="entry name" value="Pleckstrin-homology domain (PH domain)/Phosphotyrosine-binding domain (PTB)"/>
    <property type="match status" value="1"/>
</dbReference>
<evidence type="ECO:0000256" key="1">
    <source>
        <dbReference type="ARBA" id="ARBA00004245"/>
    </source>
</evidence>
<gene>
    <name evidence="13" type="ORF">BDK51DRAFT_33092</name>
</gene>
<keyword evidence="4" id="KW-0479">Metal-binding</keyword>